<keyword evidence="2" id="KW-1185">Reference proteome</keyword>
<name>A0A3B7ML09_9BACT</name>
<dbReference type="Proteomes" id="UP000263900">
    <property type="component" value="Chromosome"/>
</dbReference>
<dbReference type="EMBL" id="CP032157">
    <property type="protein sequence ID" value="AXY73790.1"/>
    <property type="molecule type" value="Genomic_DNA"/>
</dbReference>
<accession>A0A3B7ML09</accession>
<organism evidence="1 2">
    <name type="scientific">Paraflavitalea soli</name>
    <dbReference type="NCBI Taxonomy" id="2315862"/>
    <lineage>
        <taxon>Bacteria</taxon>
        <taxon>Pseudomonadati</taxon>
        <taxon>Bacteroidota</taxon>
        <taxon>Chitinophagia</taxon>
        <taxon>Chitinophagales</taxon>
        <taxon>Chitinophagaceae</taxon>
        <taxon>Paraflavitalea</taxon>
    </lineage>
</organism>
<proteinExistence type="predicted"/>
<dbReference type="RefSeq" id="WP_119049625.1">
    <property type="nucleotide sequence ID" value="NZ_CP032157.1"/>
</dbReference>
<protein>
    <submittedName>
        <fullName evidence="1">Uncharacterized protein</fullName>
    </submittedName>
</protein>
<dbReference type="AlphaFoldDB" id="A0A3B7ML09"/>
<dbReference type="OrthoDB" id="8263000at2"/>
<sequence length="1038" mass="119346">METAIFIPKGRKLEDAENYQLLRSKGMEYIEKLSSTLWTDYNTHDPGVTILEALCYAITELGYRTGFDTKDLLATEDGTVTKNQAFFTARNVLTTEPVTVEDYRKLLADIIGIHNAWLFPKANVDDLNPAGGDLIPAAEVPLYPLCAKDSLVYDPTDHTAIDIRGLYDIMLDLEATDEFGDLNSGNIIYTFSEPQLQQVQIEIVLPRWNEVDLDFMKDIADAIITIQSIAVTKKPQYWEIKVTYSDARTFTYYVVIALRQKVKDLEALIEKRLKEIALDDPSNTPDPTFPLHKAFFQLYNRKQQETIRLINQAKTAFHAHRNLCEDLRHIDTVIPVPIGFCADIEVRPETDIEQVMAEVYFQIEEYLNPDIKFYSLQEMVNRNIPAEDIFEGPKLEHGFIDTLELMNTQLRSEIRVSDIINLIMDVEGVVAVKNVLISEYDKWGQPVLPSQKWCLHLLPYHKPILQVNFSKILFFKDHLPFKANAKETADILSVLRGINERAKLKGHANDWPAPEGTHYQLDDYYSVQYELPQTYGISKAGLPSTVPAERKAQALQLKAYLMFYDQLLADFFSQLHHAKDLFSLDDTIQQTYFAQYITDIKDISLLYKKVNDLRTGLDVSLQDALKSPKAPGALPAQDMANNNQHYQLIESLDTFYDRRNRFLDHLLARFAESFNEYVLMLYTITNGEKIKKENDKLIKDKIAFLKDYPVVSAERGKAFDYLSPSWNTSNVSGLEKRVARLTGIANYDRRNLFCYIDIKIINEGTVPNPKYVFQVVDLAANIYFVSLQQYDKYETIDILVNKVYNSLAHKDHYYLDKVTPAKIYVRLKDGYGKPIAVSNSYFTKESTANAFIDDAIAKFAPTCEAEGVYLVEHLLLRPHFPVTAVLPQTKEEKYKLMQVCLGEDCDFCGEEDPYSFRASVILPYWPERFRDLDFRRFFERTMRTEAPAHISLKICWVNYTTMQTFQALLKTWLEALRDYELDLIQDDTLKQDLLREASNKMVEFLANVHSEYPEARLHDCETGVTNPVTLGSTVLGSF</sequence>
<dbReference type="KEGG" id="pseg:D3H65_07280"/>
<reference evidence="1 2" key="1">
    <citation type="submission" date="2018-09" db="EMBL/GenBank/DDBJ databases">
        <title>Genome sequencing of strain 6GH32-13.</title>
        <authorList>
            <person name="Weon H.-Y."/>
            <person name="Heo J."/>
            <person name="Kwon S.-W."/>
        </authorList>
    </citation>
    <scope>NUCLEOTIDE SEQUENCE [LARGE SCALE GENOMIC DNA]</scope>
    <source>
        <strain evidence="1 2">5GH32-13</strain>
    </source>
</reference>
<gene>
    <name evidence="1" type="ORF">D3H65_07280</name>
</gene>
<evidence type="ECO:0000313" key="2">
    <source>
        <dbReference type="Proteomes" id="UP000263900"/>
    </source>
</evidence>
<evidence type="ECO:0000313" key="1">
    <source>
        <dbReference type="EMBL" id="AXY73790.1"/>
    </source>
</evidence>